<keyword evidence="2" id="KW-1185">Reference proteome</keyword>
<gene>
    <name evidence="1" type="ORF">E5329_20125</name>
</gene>
<organism evidence="1 2">
    <name type="scientific">Petralouisia muris</name>
    <dbReference type="NCBI Taxonomy" id="3032872"/>
    <lineage>
        <taxon>Bacteria</taxon>
        <taxon>Bacillati</taxon>
        <taxon>Bacillota</taxon>
        <taxon>Clostridia</taxon>
        <taxon>Lachnospirales</taxon>
        <taxon>Lachnospiraceae</taxon>
        <taxon>Petralouisia</taxon>
    </lineage>
</organism>
<comment type="caution">
    <text evidence="1">The sequence shown here is derived from an EMBL/GenBank/DDBJ whole genome shotgun (WGS) entry which is preliminary data.</text>
</comment>
<evidence type="ECO:0000313" key="2">
    <source>
        <dbReference type="Proteomes" id="UP000304953"/>
    </source>
</evidence>
<protein>
    <submittedName>
        <fullName evidence="1">N-acetyltransferase</fullName>
    </submittedName>
</protein>
<evidence type="ECO:0000313" key="1">
    <source>
        <dbReference type="EMBL" id="TGY91609.1"/>
    </source>
</evidence>
<accession>A0AC61RSL2</accession>
<dbReference type="Proteomes" id="UP000304953">
    <property type="component" value="Unassembled WGS sequence"/>
</dbReference>
<reference evidence="1" key="1">
    <citation type="submission" date="2019-04" db="EMBL/GenBank/DDBJ databases">
        <title>Microbes associate with the intestines of laboratory mice.</title>
        <authorList>
            <person name="Navarre W."/>
            <person name="Wong E."/>
            <person name="Huang K."/>
            <person name="Tropini C."/>
            <person name="Ng K."/>
            <person name="Yu B."/>
        </authorList>
    </citation>
    <scope>NUCLEOTIDE SEQUENCE</scope>
    <source>
        <strain evidence="1">NM01_1-7b</strain>
    </source>
</reference>
<dbReference type="EMBL" id="SRYA01000052">
    <property type="protein sequence ID" value="TGY91609.1"/>
    <property type="molecule type" value="Genomic_DNA"/>
</dbReference>
<proteinExistence type="predicted"/>
<sequence length="174" mass="20726">MVIETERLLLREFTHEDFPALFEMFSDPETMRHYPKPFDENRTKDWIEWNLQNYKDYGFGLWAVVLKKTGDFIGDCGLTIQNIDGDLLPEIGYHINKKYWRRGFGSEAARAVRDWAFEHTEYDCLYSYMKYTNIGSYSTAMANGMKKIKEYSDEKNEISYVYAITRKEWSALER</sequence>
<name>A0AC61RSL2_9FIRM</name>